<proteinExistence type="inferred from homology"/>
<evidence type="ECO:0000259" key="4">
    <source>
        <dbReference type="Pfam" id="PF25317"/>
    </source>
</evidence>
<feature type="domain" description="Smf/DprA SLOG" evidence="2">
    <location>
        <begin position="76"/>
        <end position="284"/>
    </location>
</feature>
<dbReference type="InterPro" id="IPR003488">
    <property type="entry name" value="DprA"/>
</dbReference>
<dbReference type="RefSeq" id="WP_377245772.1">
    <property type="nucleotide sequence ID" value="NZ_JBHLXP010000004.1"/>
</dbReference>
<dbReference type="Pfam" id="PF17782">
    <property type="entry name" value="WHD_DprA"/>
    <property type="match status" value="1"/>
</dbReference>
<dbReference type="InterPro" id="IPR057338">
    <property type="entry name" value="DprA_SAM"/>
</dbReference>
<dbReference type="Gene3D" id="1.10.10.10">
    <property type="entry name" value="Winged helix-like DNA-binding domain superfamily/Winged helix DNA-binding domain"/>
    <property type="match status" value="1"/>
</dbReference>
<comment type="similarity">
    <text evidence="1">Belongs to the DprA/Smf family.</text>
</comment>
<organism evidence="5 6">
    <name type="scientific">Rheinheimera tilapiae</name>
    <dbReference type="NCBI Taxonomy" id="875043"/>
    <lineage>
        <taxon>Bacteria</taxon>
        <taxon>Pseudomonadati</taxon>
        <taxon>Pseudomonadota</taxon>
        <taxon>Gammaproteobacteria</taxon>
        <taxon>Chromatiales</taxon>
        <taxon>Chromatiaceae</taxon>
        <taxon>Rheinheimera</taxon>
    </lineage>
</organism>
<dbReference type="Pfam" id="PF02481">
    <property type="entry name" value="DNA_processg_A"/>
    <property type="match status" value="1"/>
</dbReference>
<evidence type="ECO:0000313" key="5">
    <source>
        <dbReference type="EMBL" id="MFC0049596.1"/>
    </source>
</evidence>
<dbReference type="InterPro" id="IPR057666">
    <property type="entry name" value="DrpA_SLOG"/>
</dbReference>
<dbReference type="PANTHER" id="PTHR43022">
    <property type="entry name" value="PROTEIN SMF"/>
    <property type="match status" value="1"/>
</dbReference>
<comment type="caution">
    <text evidence="5">The sequence shown here is derived from an EMBL/GenBank/DDBJ whole genome shotgun (WGS) entry which is preliminary data.</text>
</comment>
<feature type="domain" description="DprA winged helix" evidence="3">
    <location>
        <begin position="309"/>
        <end position="355"/>
    </location>
</feature>
<dbReference type="InterPro" id="IPR036388">
    <property type="entry name" value="WH-like_DNA-bd_sf"/>
</dbReference>
<dbReference type="InterPro" id="IPR041614">
    <property type="entry name" value="DprA_WH"/>
</dbReference>
<evidence type="ECO:0000256" key="1">
    <source>
        <dbReference type="ARBA" id="ARBA00006525"/>
    </source>
</evidence>
<feature type="domain" description="Smf/DprA SAM" evidence="4">
    <location>
        <begin position="1"/>
        <end position="56"/>
    </location>
</feature>
<dbReference type="NCBIfam" id="TIGR00732">
    <property type="entry name" value="dprA"/>
    <property type="match status" value="1"/>
</dbReference>
<reference evidence="5 6" key="1">
    <citation type="submission" date="2024-09" db="EMBL/GenBank/DDBJ databases">
        <authorList>
            <person name="Sun Q."/>
            <person name="Mori K."/>
        </authorList>
    </citation>
    <scope>NUCLEOTIDE SEQUENCE [LARGE SCALE GENOMIC DNA]</scope>
    <source>
        <strain evidence="5 6">KCTC 23315</strain>
    </source>
</reference>
<accession>A0ABV6BFE2</accession>
<dbReference type="EMBL" id="JBHLXP010000004">
    <property type="protein sequence ID" value="MFC0049596.1"/>
    <property type="molecule type" value="Genomic_DNA"/>
</dbReference>
<keyword evidence="6" id="KW-1185">Reference proteome</keyword>
<dbReference type="Gene3D" id="3.40.50.450">
    <property type="match status" value="1"/>
</dbReference>
<gene>
    <name evidence="5" type="primary">dprA</name>
    <name evidence="5" type="ORF">ACFFJP_14965</name>
</gene>
<sequence length="365" mass="38858">MDGLNCWLRLMAVPGLDVSKLATLSPAISIAELCQASTFQLQQLGLSGAQSLHLQQSQNKADAARRWLEASPNHWFMPYTDPRYPPLLNQIKHPPLGLFGHGDATVLGKPQIAIVGSRRPTPAGRQLALEFAAELAALGFVITSGLARGIDGAAHQGALRVQGQTIAVMGHGLCYVYPPQHQALHQQITEHGAVLSEFMPQQHAKPEFFPIRNRIVVGLSLGTLVVEAAEKSGSLISAHYAADYNREVFAIPGSIRNPQAAGCHELIQQGAKLTRSVADIVEELAPQLVAGLIRSSVEKNSCLPHLSDDSLLANVGDEATAIDLIADRAAMPVADVTIALQQLELSGAVAAVPGGYIRVRGPSHV</sequence>
<evidence type="ECO:0000313" key="6">
    <source>
        <dbReference type="Proteomes" id="UP001589813"/>
    </source>
</evidence>
<evidence type="ECO:0000259" key="3">
    <source>
        <dbReference type="Pfam" id="PF17782"/>
    </source>
</evidence>
<dbReference type="PANTHER" id="PTHR43022:SF1">
    <property type="entry name" value="PROTEIN SMF"/>
    <property type="match status" value="1"/>
</dbReference>
<protein>
    <submittedName>
        <fullName evidence="5">DNA-processing protein DprA</fullName>
    </submittedName>
</protein>
<name>A0ABV6BFE2_9GAMM</name>
<evidence type="ECO:0000259" key="2">
    <source>
        <dbReference type="Pfam" id="PF02481"/>
    </source>
</evidence>
<dbReference type="Pfam" id="PF25317">
    <property type="entry name" value="SAM_SMF"/>
    <property type="match status" value="1"/>
</dbReference>
<dbReference type="Proteomes" id="UP001589813">
    <property type="component" value="Unassembled WGS sequence"/>
</dbReference>
<dbReference type="SUPFAM" id="SSF102405">
    <property type="entry name" value="MCP/YpsA-like"/>
    <property type="match status" value="1"/>
</dbReference>